<sequence length="97" mass="11352">MTKLTQEERELLTTVERGEWRSVKNLEKERTRYQGYARATFKKDRRINIRLSQKDLDALQTLALEEGIPYQTLIASILHKYAAGSLVERARLAMSQR</sequence>
<reference evidence="1 2" key="1">
    <citation type="submission" date="2019-07" db="EMBL/GenBank/DDBJ databases">
        <authorList>
            <person name="Cremers G."/>
        </authorList>
    </citation>
    <scope>NUCLEOTIDE SEQUENCE [LARGE SCALE GENOMIC DNA]</scope>
</reference>
<organism evidence="1 2">
    <name type="scientific">Candidatus Methylomirabilis lanthanidiphila</name>
    <dbReference type="NCBI Taxonomy" id="2211376"/>
    <lineage>
        <taxon>Bacteria</taxon>
        <taxon>Candidatus Methylomirabilota</taxon>
        <taxon>Candidatus Methylomirabilia</taxon>
        <taxon>Candidatus Methylomirabilales</taxon>
        <taxon>Candidatus Methylomirabilaceae</taxon>
        <taxon>Candidatus Methylomirabilis</taxon>
    </lineage>
</organism>
<gene>
    <name evidence="1" type="ORF">MELA_02990</name>
</gene>
<dbReference type="EMBL" id="CABIKM010000070">
    <property type="protein sequence ID" value="VUZ86585.1"/>
    <property type="molecule type" value="Genomic_DNA"/>
</dbReference>
<evidence type="ECO:0000313" key="2">
    <source>
        <dbReference type="Proteomes" id="UP000334340"/>
    </source>
</evidence>
<evidence type="ECO:0008006" key="3">
    <source>
        <dbReference type="Google" id="ProtNLM"/>
    </source>
</evidence>
<evidence type="ECO:0000313" key="1">
    <source>
        <dbReference type="EMBL" id="VUZ86585.1"/>
    </source>
</evidence>
<proteinExistence type="predicted"/>
<protein>
    <recommendedName>
        <fullName evidence="3">Antitoxin</fullName>
    </recommendedName>
</protein>
<accession>A0A564ZMM6</accession>
<name>A0A564ZMM6_9BACT</name>
<dbReference type="Proteomes" id="UP000334340">
    <property type="component" value="Unassembled WGS sequence"/>
</dbReference>
<dbReference type="AlphaFoldDB" id="A0A564ZMM6"/>
<keyword evidence="2" id="KW-1185">Reference proteome</keyword>